<dbReference type="InterPro" id="IPR003593">
    <property type="entry name" value="AAA+_ATPase"/>
</dbReference>
<dbReference type="GO" id="GO:0008047">
    <property type="term" value="F:enzyme activator activity"/>
    <property type="evidence" value="ECO:0007669"/>
    <property type="project" value="TreeGrafter"/>
</dbReference>
<dbReference type="InterPro" id="IPR032423">
    <property type="entry name" value="AAA_assoc_2"/>
</dbReference>
<dbReference type="CDD" id="cd18139">
    <property type="entry name" value="HLD_clamp_RarA"/>
    <property type="match status" value="1"/>
</dbReference>
<dbReference type="PATRIC" id="fig|344882.3.peg.2386"/>
<evidence type="ECO:0000313" key="9">
    <source>
        <dbReference type="Proteomes" id="UP000052052"/>
    </source>
</evidence>
<dbReference type="AlphaFoldDB" id="A0A0R0CWT0"/>
<evidence type="ECO:0000256" key="6">
    <source>
        <dbReference type="ARBA" id="ARBA00022840"/>
    </source>
</evidence>
<keyword evidence="9" id="KW-1185">Reference proteome</keyword>
<dbReference type="GO" id="GO:0017116">
    <property type="term" value="F:single-stranded DNA helicase activity"/>
    <property type="evidence" value="ECO:0007669"/>
    <property type="project" value="TreeGrafter"/>
</dbReference>
<dbReference type="Pfam" id="PF00004">
    <property type="entry name" value="AAA"/>
    <property type="match status" value="1"/>
</dbReference>
<comment type="caution">
    <text evidence="8">The sequence shown here is derived from an EMBL/GenBank/DDBJ whole genome shotgun (WGS) entry which is preliminary data.</text>
</comment>
<dbReference type="GO" id="GO:0003677">
    <property type="term" value="F:DNA binding"/>
    <property type="evidence" value="ECO:0007669"/>
    <property type="project" value="InterPro"/>
</dbReference>
<gene>
    <name evidence="8" type="ORF">ABB29_05265</name>
</gene>
<name>A0A0R0CWT0_9GAMM</name>
<evidence type="ECO:0000256" key="5">
    <source>
        <dbReference type="ARBA" id="ARBA00022741"/>
    </source>
</evidence>
<dbReference type="Pfam" id="PF12002">
    <property type="entry name" value="MgsA_C"/>
    <property type="match status" value="1"/>
</dbReference>
<dbReference type="GO" id="GO:0006261">
    <property type="term" value="P:DNA-templated DNA replication"/>
    <property type="evidence" value="ECO:0007669"/>
    <property type="project" value="TreeGrafter"/>
</dbReference>
<dbReference type="Gene3D" id="1.10.3710.10">
    <property type="entry name" value="DNA polymerase III clamp loader subunits, C-terminal domain"/>
    <property type="match status" value="1"/>
</dbReference>
<dbReference type="FunFam" id="1.20.272.10:FF:000001">
    <property type="entry name" value="Putative AAA family ATPase"/>
    <property type="match status" value="1"/>
</dbReference>
<dbReference type="GO" id="GO:0000731">
    <property type="term" value="P:DNA synthesis involved in DNA repair"/>
    <property type="evidence" value="ECO:0007669"/>
    <property type="project" value="TreeGrafter"/>
</dbReference>
<dbReference type="OrthoDB" id="9778364at2"/>
<dbReference type="PANTHER" id="PTHR13779">
    <property type="entry name" value="WERNER HELICASE-INTERACTING PROTEIN 1 FAMILY MEMBER"/>
    <property type="match status" value="1"/>
</dbReference>
<proteinExistence type="inferred from homology"/>
<dbReference type="Proteomes" id="UP000052052">
    <property type="component" value="Unassembled WGS sequence"/>
</dbReference>
<evidence type="ECO:0000256" key="2">
    <source>
        <dbReference type="ARBA" id="ARBA00008959"/>
    </source>
</evidence>
<dbReference type="InterPro" id="IPR027417">
    <property type="entry name" value="P-loop_NTPase"/>
</dbReference>
<dbReference type="STRING" id="344882.ABB29_05265"/>
<accession>A0A0R0CWT0</accession>
<dbReference type="CDD" id="cd00009">
    <property type="entry name" value="AAA"/>
    <property type="match status" value="1"/>
</dbReference>
<dbReference type="PANTHER" id="PTHR13779:SF7">
    <property type="entry name" value="ATPASE WRNIP1"/>
    <property type="match status" value="1"/>
</dbReference>
<dbReference type="Gene3D" id="3.40.50.300">
    <property type="entry name" value="P-loop containing nucleotide triphosphate hydrolases"/>
    <property type="match status" value="1"/>
</dbReference>
<dbReference type="GO" id="GO:0016887">
    <property type="term" value="F:ATP hydrolysis activity"/>
    <property type="evidence" value="ECO:0007669"/>
    <property type="project" value="InterPro"/>
</dbReference>
<evidence type="ECO:0000259" key="7">
    <source>
        <dbReference type="SMART" id="SM00382"/>
    </source>
</evidence>
<dbReference type="InterPro" id="IPR003959">
    <property type="entry name" value="ATPase_AAA_core"/>
</dbReference>
<dbReference type="FunFam" id="1.10.8.60:FF:000029">
    <property type="entry name" value="Replication-associated recombination protein A"/>
    <property type="match status" value="1"/>
</dbReference>
<organism evidence="8 9">
    <name type="scientific">Pseudoxanthomonas dokdonensis</name>
    <dbReference type="NCBI Taxonomy" id="344882"/>
    <lineage>
        <taxon>Bacteria</taxon>
        <taxon>Pseudomonadati</taxon>
        <taxon>Pseudomonadota</taxon>
        <taxon>Gammaproteobacteria</taxon>
        <taxon>Lysobacterales</taxon>
        <taxon>Lysobacteraceae</taxon>
        <taxon>Pseudoxanthomonas</taxon>
    </lineage>
</organism>
<dbReference type="GO" id="GO:0005524">
    <property type="term" value="F:ATP binding"/>
    <property type="evidence" value="ECO:0007669"/>
    <property type="project" value="UniProtKB-KW"/>
</dbReference>
<evidence type="ECO:0000256" key="3">
    <source>
        <dbReference type="ARBA" id="ARBA00020776"/>
    </source>
</evidence>
<dbReference type="InterPro" id="IPR051314">
    <property type="entry name" value="AAA_ATPase_RarA/MGS1/WRNIP1"/>
</dbReference>
<sequence length="456" mass="50429">MAKTRNPLAETGDLLSVDRDSMRPLAERMRPRRLDEMVGQRRLLAEGSALRKAVEAGHVHSMILWGPPGCGKTTLALLLAQYADAEFKAISAVLSGLPEVRQVLAEAAQRFSGGRKTVLFVDEVHRFNKAQQDAFLPHIERGTIIFVGATTENPSFELNSALLSRCRVHVLEPVSADDIVQALQRALQDQERGLGGQGIRVSDEALHEIASAADGDVRRALTLLEIAAELASTDDGEITAQSLLQVLADRTRRFDKGGEQFYDQISALHKSVRSSNPDAALYWLTRMLDGGCDRAYLARRLTRMAIEDIGLADPRAQQMALEAWNIYDRLGSPEGELAFAQLVLYLASTAKSNAGYAAFNQAKRDVREHGTQEVPMHLRNAPTKLMKQLGYGTGYQYDHDAEGGIALDQTAFPDAMGERVYYQPVERGMEIKLKEKLDRLRAAREQARSGNHKGKR</sequence>
<dbReference type="InterPro" id="IPR021886">
    <property type="entry name" value="MgsA_C"/>
</dbReference>
<keyword evidence="5" id="KW-0547">Nucleotide-binding</keyword>
<dbReference type="InterPro" id="IPR008921">
    <property type="entry name" value="DNA_pol3_clamp-load_cplx_C"/>
</dbReference>
<dbReference type="FunFam" id="3.40.50.300:FF:000137">
    <property type="entry name" value="Replication-associated recombination protein A"/>
    <property type="match status" value="1"/>
</dbReference>
<reference evidence="8 9" key="1">
    <citation type="submission" date="2015-05" db="EMBL/GenBank/DDBJ databases">
        <title>Genome sequencing and analysis of members of genus Stenotrophomonas.</title>
        <authorList>
            <person name="Patil P.P."/>
            <person name="Midha S."/>
            <person name="Patil P.B."/>
        </authorList>
    </citation>
    <scope>NUCLEOTIDE SEQUENCE [LARGE SCALE GENOMIC DNA]</scope>
    <source>
        <strain evidence="8 9">DSM 21858</strain>
    </source>
</reference>
<dbReference type="SMART" id="SM00382">
    <property type="entry name" value="AAA"/>
    <property type="match status" value="1"/>
</dbReference>
<evidence type="ECO:0000256" key="1">
    <source>
        <dbReference type="ARBA" id="ARBA00002393"/>
    </source>
</evidence>
<dbReference type="Gene3D" id="1.20.272.10">
    <property type="match status" value="1"/>
</dbReference>
<dbReference type="Gene3D" id="1.10.8.60">
    <property type="match status" value="1"/>
</dbReference>
<comment type="similarity">
    <text evidence="2">Belongs to the AAA ATPase family. RarA/MGS1/WRNIP1 subfamily.</text>
</comment>
<feature type="domain" description="AAA+ ATPase" evidence="7">
    <location>
        <begin position="58"/>
        <end position="174"/>
    </location>
</feature>
<dbReference type="SUPFAM" id="SSF48019">
    <property type="entry name" value="post-AAA+ oligomerization domain-like"/>
    <property type="match status" value="1"/>
</dbReference>
<dbReference type="Pfam" id="PF16193">
    <property type="entry name" value="AAA_assoc_2"/>
    <property type="match status" value="1"/>
</dbReference>
<dbReference type="EMBL" id="LDJL01000005">
    <property type="protein sequence ID" value="KRG70494.1"/>
    <property type="molecule type" value="Genomic_DNA"/>
</dbReference>
<evidence type="ECO:0000313" key="8">
    <source>
        <dbReference type="EMBL" id="KRG70494.1"/>
    </source>
</evidence>
<dbReference type="SUPFAM" id="SSF52540">
    <property type="entry name" value="P-loop containing nucleoside triphosphate hydrolases"/>
    <property type="match status" value="1"/>
</dbReference>
<keyword evidence="4" id="KW-0235">DNA replication</keyword>
<protein>
    <recommendedName>
        <fullName evidence="3">Replication-associated recombination protein A</fullName>
    </recommendedName>
</protein>
<comment type="function">
    <text evidence="1">DNA-dependent ATPase that plays important roles in cellular responses to stalled DNA replication processes.</text>
</comment>
<keyword evidence="6" id="KW-0067">ATP-binding</keyword>
<evidence type="ECO:0000256" key="4">
    <source>
        <dbReference type="ARBA" id="ARBA00022705"/>
    </source>
</evidence>